<feature type="region of interest" description="Disordered" evidence="1">
    <location>
        <begin position="74"/>
        <end position="104"/>
    </location>
</feature>
<proteinExistence type="predicted"/>
<dbReference type="Proteomes" id="UP000053573">
    <property type="component" value="Unassembled WGS sequence"/>
</dbReference>
<organism evidence="2 3">
    <name type="scientific">Blastomyces silverae</name>
    <dbReference type="NCBI Taxonomy" id="2060906"/>
    <lineage>
        <taxon>Eukaryota</taxon>
        <taxon>Fungi</taxon>
        <taxon>Dikarya</taxon>
        <taxon>Ascomycota</taxon>
        <taxon>Pezizomycotina</taxon>
        <taxon>Eurotiomycetes</taxon>
        <taxon>Eurotiomycetidae</taxon>
        <taxon>Onygenales</taxon>
        <taxon>Ajellomycetaceae</taxon>
        <taxon>Blastomyces</taxon>
    </lineage>
</organism>
<name>A0A0H1BFT9_9EURO</name>
<reference evidence="3" key="1">
    <citation type="journal article" date="2015" name="PLoS Genet.">
        <title>The dynamic genome and transcriptome of the human fungal pathogen Blastomyces and close relative Emmonsia.</title>
        <authorList>
            <person name="Munoz J.F."/>
            <person name="Gauthier G.M."/>
            <person name="Desjardins C.A."/>
            <person name="Gallo J.E."/>
            <person name="Holder J."/>
            <person name="Sullivan T.D."/>
            <person name="Marty A.J."/>
            <person name="Carmen J.C."/>
            <person name="Chen Z."/>
            <person name="Ding L."/>
            <person name="Gujja S."/>
            <person name="Magrini V."/>
            <person name="Misas E."/>
            <person name="Mitreva M."/>
            <person name="Priest M."/>
            <person name="Saif S."/>
            <person name="Whiston E.A."/>
            <person name="Young S."/>
            <person name="Zeng Q."/>
            <person name="Goldman W.E."/>
            <person name="Mardis E.R."/>
            <person name="Taylor J.W."/>
            <person name="McEwen J.G."/>
            <person name="Clay O.K."/>
            <person name="Klein B.S."/>
            <person name="Cuomo C.A."/>
        </authorList>
    </citation>
    <scope>NUCLEOTIDE SEQUENCE [LARGE SCALE GENOMIC DNA]</scope>
    <source>
        <strain evidence="3">UAMH 139</strain>
    </source>
</reference>
<accession>A0A0H1BFT9</accession>
<evidence type="ECO:0000313" key="3">
    <source>
        <dbReference type="Proteomes" id="UP000053573"/>
    </source>
</evidence>
<protein>
    <submittedName>
        <fullName evidence="2">Uncharacterized protein</fullName>
    </submittedName>
</protein>
<dbReference type="AlphaFoldDB" id="A0A0H1BFT9"/>
<gene>
    <name evidence="2" type="ORF">EMPG_14293</name>
</gene>
<sequence>MSRSTRKLDLWASKPRLPSKQLPTTNRLKASPRRTFSKITTISSNTSTSPPWLTLLTFTRMIRLHGMLVASLQKSPSRSSHLASTGTGTGGPRVKMPNGTRKLNSPSILASRRCLSFSRTATKVARWSLRKVPLSVFLRHALPSSGTRAEHPSQ</sequence>
<evidence type="ECO:0000256" key="1">
    <source>
        <dbReference type="SAM" id="MobiDB-lite"/>
    </source>
</evidence>
<feature type="compositionally biased region" description="Polar residues" evidence="1">
    <location>
        <begin position="74"/>
        <end position="86"/>
    </location>
</feature>
<keyword evidence="3" id="KW-1185">Reference proteome</keyword>
<evidence type="ECO:0000313" key="2">
    <source>
        <dbReference type="EMBL" id="KLJ10329.1"/>
    </source>
</evidence>
<feature type="region of interest" description="Disordered" evidence="1">
    <location>
        <begin position="1"/>
        <end position="27"/>
    </location>
</feature>
<dbReference type="EMBL" id="LDEV01002081">
    <property type="protein sequence ID" value="KLJ10329.1"/>
    <property type="molecule type" value="Genomic_DNA"/>
</dbReference>
<comment type="caution">
    <text evidence="2">The sequence shown here is derived from an EMBL/GenBank/DDBJ whole genome shotgun (WGS) entry which is preliminary data.</text>
</comment>